<dbReference type="KEGG" id="gpi:GPICK_10430"/>
<proteinExistence type="predicted"/>
<dbReference type="HOGENOM" id="CLU_873327_0_0_7"/>
<feature type="domain" description="Spore protein YkvP/CgeB glycosyl transferase-like" evidence="1">
    <location>
        <begin position="198"/>
        <end position="305"/>
    </location>
</feature>
<dbReference type="EMBL" id="CP009788">
    <property type="protein sequence ID" value="AJE03711.1"/>
    <property type="molecule type" value="Genomic_DNA"/>
</dbReference>
<dbReference type="InterPro" id="IPR055259">
    <property type="entry name" value="YkvP/CgeB_Glyco_trans-like"/>
</dbReference>
<evidence type="ECO:0000259" key="1">
    <source>
        <dbReference type="Pfam" id="PF13524"/>
    </source>
</evidence>
<dbReference type="RefSeq" id="WP_039742929.1">
    <property type="nucleotide sequence ID" value="NZ_CP009788.1"/>
</dbReference>
<reference evidence="2 3" key="1">
    <citation type="journal article" date="2015" name="Genome Announc.">
        <title>Complete Genome of Geobacter pickeringii G13T, a Metal-Reducing Isolate from Sedimentary Kaolin Deposits.</title>
        <authorList>
            <person name="Badalamenti J.P."/>
            <person name="Bond D.R."/>
        </authorList>
    </citation>
    <scope>NUCLEOTIDE SEQUENCE [LARGE SCALE GENOMIC DNA]</scope>
    <source>
        <strain evidence="2 3">G13</strain>
    </source>
</reference>
<dbReference type="AlphaFoldDB" id="A0A0B5BI41"/>
<dbReference type="Pfam" id="PF13524">
    <property type="entry name" value="Glyco_trans_1_2"/>
    <property type="match status" value="1"/>
</dbReference>
<gene>
    <name evidence="2" type="ORF">GPICK_10430</name>
</gene>
<organism evidence="2 3">
    <name type="scientific">Geobacter pickeringii</name>
    <dbReference type="NCBI Taxonomy" id="345632"/>
    <lineage>
        <taxon>Bacteria</taxon>
        <taxon>Pseudomonadati</taxon>
        <taxon>Thermodesulfobacteriota</taxon>
        <taxon>Desulfuromonadia</taxon>
        <taxon>Geobacterales</taxon>
        <taxon>Geobacteraceae</taxon>
        <taxon>Geobacter</taxon>
    </lineage>
</organism>
<protein>
    <recommendedName>
        <fullName evidence="1">Spore protein YkvP/CgeB glycosyl transferase-like domain-containing protein</fullName>
    </recommendedName>
</protein>
<evidence type="ECO:0000313" key="2">
    <source>
        <dbReference type="EMBL" id="AJE03711.1"/>
    </source>
</evidence>
<dbReference type="Proteomes" id="UP000057609">
    <property type="component" value="Chromosome"/>
</dbReference>
<dbReference type="STRING" id="345632.GPICK_10430"/>
<name>A0A0B5BI41_9BACT</name>
<evidence type="ECO:0000313" key="3">
    <source>
        <dbReference type="Proteomes" id="UP000057609"/>
    </source>
</evidence>
<accession>A0A0B5BI41</accession>
<keyword evidence="3" id="KW-1185">Reference proteome</keyword>
<sequence length="310" mass="35617">MKIVLNSRFGMPRLKEGLEVTGHEVLEDVWDAKDFASLGVEAALFEFRTIFNHKWRFIPLVLRLRKMGIPVATWNVDSPWHMNRGPLKVKLLLKSGLIDLYATHSLQDTERVSGPRVLYLPNAAWTSYYGMNGVSFAELWDRGDYDWDVSFLGNMNGAAYPEHRRRAAFLAGLEEFLNRRGLRVLFADVSRRPYSCAEQLGIIQRSRINLSCIAAADSTGVMSWGLTERAYGVPACGGFLLMEDRVHVMDDFARDEVATYRDPDDCREKISYYLDRPDERRRIAEKAHERVMGDHTYQQRAITLMTELES</sequence>